<geneLocation type="plasmid" evidence="1">
    <name>1</name>
</geneLocation>
<protein>
    <submittedName>
        <fullName evidence="1">Uncharacterized protein</fullName>
    </submittedName>
</protein>
<evidence type="ECO:0000313" key="1">
    <source>
        <dbReference type="EMBL" id="VVH85269.1"/>
    </source>
</evidence>
<dbReference type="EMBL" id="LR700249">
    <property type="protein sequence ID" value="VVH85269.1"/>
    <property type="molecule type" value="Genomic_DNA"/>
</dbReference>
<organism evidence="1">
    <name type="scientific">Pseudomonas aeruginosa</name>
    <dbReference type="NCBI Taxonomy" id="287"/>
    <lineage>
        <taxon>Bacteria</taxon>
        <taxon>Pseudomonadati</taxon>
        <taxon>Pseudomonadota</taxon>
        <taxon>Gammaproteobacteria</taxon>
        <taxon>Pseudomonadales</taxon>
        <taxon>Pseudomonadaceae</taxon>
        <taxon>Pseudomonas</taxon>
    </lineage>
</organism>
<dbReference type="AlphaFoldDB" id="A0A5E5RD54"/>
<accession>A0A5E5RD54</accession>
<name>A0A5E5RD54_PSEAI</name>
<gene>
    <name evidence="1" type="ORF">TUEID40_06492</name>
</gene>
<reference evidence="1" key="1">
    <citation type="submission" date="2019-09" db="EMBL/GenBank/DDBJ databases">
        <authorList>
            <person name="Gross C."/>
            <person name="Bohn E."/>
        </authorList>
    </citation>
    <scope>NUCLEOTIDE SEQUENCE</scope>
    <source>
        <strain evidence="1">ID40</strain>
        <plasmid evidence="1">1</plasmid>
    </source>
</reference>
<dbReference type="RefSeq" id="WP_042159173.1">
    <property type="nucleotide sequence ID" value="NZ_CP173123.1"/>
</dbReference>
<proteinExistence type="predicted"/>
<sequence>MSESNLVLSCRHLSILLRYVYPKDRLTCDLELKQIEQDGQCLREENIRSVRFSCRGLDYDEGHFIPFTFDDQAELVSAVELLKLADTYHRNSCDAPGYYQSPAYELLSRIRDAAIGDLPGFKEAPVQA</sequence>
<keyword evidence="1" id="KW-0614">Plasmid</keyword>